<dbReference type="AlphaFoldDB" id="A0A3B1AN57"/>
<reference evidence="1" key="1">
    <citation type="submission" date="2018-06" db="EMBL/GenBank/DDBJ databases">
        <authorList>
            <person name="Zhirakovskaya E."/>
        </authorList>
    </citation>
    <scope>NUCLEOTIDE SEQUENCE</scope>
</reference>
<name>A0A3B1AN57_9ZZZZ</name>
<organism evidence="1">
    <name type="scientific">hydrothermal vent metagenome</name>
    <dbReference type="NCBI Taxonomy" id="652676"/>
    <lineage>
        <taxon>unclassified sequences</taxon>
        <taxon>metagenomes</taxon>
        <taxon>ecological metagenomes</taxon>
    </lineage>
</organism>
<proteinExistence type="predicted"/>
<evidence type="ECO:0008006" key="2">
    <source>
        <dbReference type="Google" id="ProtNLM"/>
    </source>
</evidence>
<dbReference type="SUPFAM" id="SSF159594">
    <property type="entry name" value="XCC0632-like"/>
    <property type="match status" value="1"/>
</dbReference>
<evidence type="ECO:0000313" key="1">
    <source>
        <dbReference type="EMBL" id="VAX00798.1"/>
    </source>
</evidence>
<accession>A0A3B1AN57</accession>
<dbReference type="PROSITE" id="PS51257">
    <property type="entry name" value="PROKAR_LIPOPROTEIN"/>
    <property type="match status" value="1"/>
</dbReference>
<sequence>MKLLTINIAIKILSTSSLLLLTACFGSSSIPDDHYYRLPELSTKKLSSPLLSGTLRVKKVITHGIYGERTLIYTDKNSNIKLNRYHYHHWEKSPATLIQDNLFQYLKKIGIANKVISNKQNTKEKYILETELLSMHRDMTSNNYIATIVIDIRLYNKTNDAIYINKRYYSNLKSNSDALVDTIKAYSDGLRNIYNEFIADLQAENYRTTD</sequence>
<dbReference type="Gene3D" id="3.40.50.10610">
    <property type="entry name" value="ABC-type transport auxiliary lipoprotein component"/>
    <property type="match status" value="1"/>
</dbReference>
<protein>
    <recommendedName>
        <fullName evidence="2">ABC-type transport auxiliary lipoprotein component domain-containing protein</fullName>
    </recommendedName>
</protein>
<gene>
    <name evidence="1" type="ORF">MNBD_GAMMA22-907</name>
</gene>
<dbReference type="EMBL" id="UOFS01000046">
    <property type="protein sequence ID" value="VAX00798.1"/>
    <property type="molecule type" value="Genomic_DNA"/>
</dbReference>